<dbReference type="AlphaFoldDB" id="Q7PUZ0"/>
<protein>
    <submittedName>
        <fullName evidence="3">AGAP011779-PA</fullName>
    </submittedName>
</protein>
<evidence type="ECO:0000256" key="1">
    <source>
        <dbReference type="SAM" id="MobiDB-lite"/>
    </source>
</evidence>
<evidence type="ECO:0000313" key="3">
    <source>
        <dbReference type="EMBL" id="EAA00794.4"/>
    </source>
</evidence>
<gene>
    <name evidence="3" type="ORF">AgaP_AGAP011779</name>
</gene>
<proteinExistence type="predicted"/>
<accession>Q7PUZ0</accession>
<reference evidence="3" key="2">
    <citation type="submission" date="2002-03" db="EMBL/GenBank/DDBJ databases">
        <authorList>
            <consortium name="The Anopheles Genome Sequencing Consortium"/>
        </authorList>
    </citation>
    <scope>NUCLEOTIDE SEQUENCE</scope>
    <source>
        <strain evidence="3">PEST</strain>
    </source>
</reference>
<feature type="region of interest" description="Disordered" evidence="1">
    <location>
        <begin position="1"/>
        <end position="29"/>
    </location>
</feature>
<keyword evidence="2" id="KW-1133">Transmembrane helix</keyword>
<sequence>MERNRQITKKNPNRNTHTQTLIKYQKPASRHRRRDSIVASFAITPVCVCVCLCVCVP</sequence>
<feature type="compositionally biased region" description="Basic residues" evidence="1">
    <location>
        <begin position="1"/>
        <end position="12"/>
    </location>
</feature>
<name>Q7PUZ0_ANOGA</name>
<reference evidence="3" key="5">
    <citation type="submission" date="2011-05" db="EMBL/GenBank/DDBJ databases">
        <authorList>
            <consortium name="VectorBase"/>
        </authorList>
    </citation>
    <scope>NUCLEOTIDE SEQUENCE</scope>
    <source>
        <strain evidence="3">PEST</strain>
    </source>
</reference>
<comment type="caution">
    <text evidence="3">The sequence shown here is derived from an EMBL/GenBank/DDBJ whole genome shotgun (WGS) entry which is preliminary data.</text>
</comment>
<dbReference type="EMBL" id="AAAB01008986">
    <property type="protein sequence ID" value="EAA00794.4"/>
    <property type="molecule type" value="Genomic_DNA"/>
</dbReference>
<reference evidence="3" key="4">
    <citation type="journal article" date="2007" name="Genome Biol.">
        <title>Update of the Anopheles gambiae PEST genome assembly.</title>
        <authorList>
            <person name="Sharakhova M.V."/>
            <person name="Hammond M.P."/>
            <person name="Lobo N.F."/>
            <person name="Krzywinski J."/>
            <person name="Unger M.F."/>
            <person name="Hillenmeyer M.E."/>
            <person name="Bruggner R.V."/>
            <person name="Birney E."/>
            <person name="Collins F.H."/>
        </authorList>
    </citation>
    <scope>NUCLEOTIDE SEQUENCE</scope>
    <source>
        <strain evidence="3">PEST</strain>
    </source>
</reference>
<reference evidence="3" key="3">
    <citation type="journal article" date="2004" name="Trends Parasitol.">
        <title>The Anopheles gambiae genome: an update.</title>
        <authorList>
            <person name="Mongin E."/>
            <person name="Louis C."/>
            <person name="Holt R.A."/>
            <person name="Birney E."/>
            <person name="Collins F.H."/>
        </authorList>
    </citation>
    <scope>NUCLEOTIDE SEQUENCE</scope>
    <source>
        <strain evidence="3">PEST</strain>
    </source>
</reference>
<dbReference type="HOGENOM" id="CLU_2998271_0_0_1"/>
<keyword evidence="2" id="KW-0812">Transmembrane</keyword>
<keyword evidence="2" id="KW-0472">Membrane</keyword>
<reference evidence="3" key="1">
    <citation type="journal article" date="2002" name="Science">
        <title>The genome sequence of the malaria mosquito Anopheles gambiae.</title>
        <authorList>
            <person name="Holt R.A."/>
            <person name="Subramanian G.M."/>
            <person name="Halpern A."/>
            <person name="Sutton G.G."/>
            <person name="Charlab R."/>
            <person name="Nusskern D.R."/>
            <person name="Wincker P."/>
            <person name="Clark A.G."/>
            <person name="Ribeiro J.M."/>
            <person name="Wides R."/>
            <person name="Salzberg S.L."/>
            <person name="Loftus B."/>
            <person name="Yandell M."/>
            <person name="Majoros W.H."/>
            <person name="Rusch D.B."/>
            <person name="Lai Z."/>
            <person name="Kraft C.L."/>
            <person name="Abril J.F."/>
            <person name="Anthouard V."/>
            <person name="Arensburger P."/>
            <person name="Atkinson P.W."/>
            <person name="Baden H."/>
            <person name="de Berardinis V."/>
            <person name="Baldwin D."/>
            <person name="Benes V."/>
            <person name="Biedler J."/>
            <person name="Blass C."/>
            <person name="Bolanos R."/>
            <person name="Boscus D."/>
            <person name="Barnstead M."/>
            <person name="Cai S."/>
            <person name="Center A."/>
            <person name="Chaturverdi K."/>
            <person name="Christophides G.K."/>
            <person name="Chrystal M.A."/>
            <person name="Clamp M."/>
            <person name="Cravchik A."/>
            <person name="Curwen V."/>
            <person name="Dana A."/>
            <person name="Delcher A."/>
            <person name="Dew I."/>
            <person name="Evans C.A."/>
            <person name="Flanigan M."/>
            <person name="Grundschober-Freimoser A."/>
            <person name="Friedli L."/>
            <person name="Gu Z."/>
            <person name="Guan P."/>
            <person name="Guigo R."/>
            <person name="Hillenmeyer M.E."/>
            <person name="Hladun S.L."/>
            <person name="Hogan J.R."/>
            <person name="Hong Y.S."/>
            <person name="Hoover J."/>
            <person name="Jaillon O."/>
            <person name="Ke Z."/>
            <person name="Kodira C."/>
            <person name="Kokoza E."/>
            <person name="Koutsos A."/>
            <person name="Letunic I."/>
            <person name="Levitsky A."/>
            <person name="Liang Y."/>
            <person name="Lin J.J."/>
            <person name="Lobo N.F."/>
            <person name="Lopez J.R."/>
            <person name="Malek J.A."/>
            <person name="McIntosh T.C."/>
            <person name="Meister S."/>
            <person name="Miller J."/>
            <person name="Mobarry C."/>
            <person name="Mongin E."/>
            <person name="Murphy S.D."/>
            <person name="O'Brochta D.A."/>
            <person name="Pfannkoch C."/>
            <person name="Qi R."/>
            <person name="Regier M.A."/>
            <person name="Remington K."/>
            <person name="Shao H."/>
            <person name="Sharakhova M.V."/>
            <person name="Sitter C.D."/>
            <person name="Shetty J."/>
            <person name="Smith T.J."/>
            <person name="Strong R."/>
            <person name="Sun J."/>
            <person name="Thomasova D."/>
            <person name="Ton L.Q."/>
            <person name="Topalis P."/>
            <person name="Tu Z."/>
            <person name="Unger M.F."/>
            <person name="Walenz B."/>
            <person name="Wang A."/>
            <person name="Wang J."/>
            <person name="Wang M."/>
            <person name="Wang X."/>
            <person name="Woodford K.J."/>
            <person name="Wortman J.R."/>
            <person name="Wu M."/>
            <person name="Yao A."/>
            <person name="Zdobnov E.M."/>
            <person name="Zhang H."/>
            <person name="Zhao Q."/>
            <person name="Zhao S."/>
            <person name="Zhu S.C."/>
            <person name="Zhimulev I."/>
            <person name="Coluzzi M."/>
            <person name="della Torre A."/>
            <person name="Roth C.W."/>
            <person name="Louis C."/>
            <person name="Kalush F."/>
            <person name="Mural R.J."/>
            <person name="Myers E.W."/>
            <person name="Adams M.D."/>
            <person name="Smith H.O."/>
            <person name="Broder S."/>
            <person name="Gardner M.J."/>
            <person name="Fraser C.M."/>
            <person name="Birney E."/>
            <person name="Bork P."/>
            <person name="Brey P.T."/>
            <person name="Venter J.C."/>
            <person name="Weissenbach J."/>
            <person name="Kafatos F.C."/>
            <person name="Collins F.H."/>
            <person name="Hoffman S.L."/>
        </authorList>
    </citation>
    <scope>NUCLEOTIDE SEQUENCE [LARGE SCALE GENOMIC DNA]</scope>
    <source>
        <strain evidence="3">PEST</strain>
    </source>
</reference>
<dbReference type="PaxDb" id="7165-AGAP011779-PA"/>
<organism evidence="3">
    <name type="scientific">Anopheles gambiae</name>
    <name type="common">African malaria mosquito</name>
    <dbReference type="NCBI Taxonomy" id="7165"/>
    <lineage>
        <taxon>Eukaryota</taxon>
        <taxon>Metazoa</taxon>
        <taxon>Ecdysozoa</taxon>
        <taxon>Arthropoda</taxon>
        <taxon>Hexapoda</taxon>
        <taxon>Insecta</taxon>
        <taxon>Pterygota</taxon>
        <taxon>Neoptera</taxon>
        <taxon>Endopterygota</taxon>
        <taxon>Diptera</taxon>
        <taxon>Nematocera</taxon>
        <taxon>Culicoidea</taxon>
        <taxon>Culicidae</taxon>
        <taxon>Anophelinae</taxon>
        <taxon>Anopheles</taxon>
    </lineage>
</organism>
<feature type="transmembrane region" description="Helical" evidence="2">
    <location>
        <begin position="37"/>
        <end position="56"/>
    </location>
</feature>
<feature type="compositionally biased region" description="Polar residues" evidence="1">
    <location>
        <begin position="13"/>
        <end position="22"/>
    </location>
</feature>
<evidence type="ECO:0000256" key="2">
    <source>
        <dbReference type="SAM" id="Phobius"/>
    </source>
</evidence>